<feature type="compositionally biased region" description="Basic and acidic residues" evidence="3">
    <location>
        <begin position="717"/>
        <end position="726"/>
    </location>
</feature>
<dbReference type="PROSITE" id="PS50014">
    <property type="entry name" value="BROMODOMAIN_2"/>
    <property type="match status" value="1"/>
</dbReference>
<feature type="domain" description="Bromo" evidence="4">
    <location>
        <begin position="794"/>
        <end position="864"/>
    </location>
</feature>
<feature type="compositionally biased region" description="Low complexity" evidence="3">
    <location>
        <begin position="604"/>
        <end position="618"/>
    </location>
</feature>
<keyword evidence="6" id="KW-1185">Reference proteome</keyword>
<dbReference type="Gene3D" id="1.20.920.10">
    <property type="entry name" value="Bromodomain-like"/>
    <property type="match status" value="1"/>
</dbReference>
<reference evidence="5" key="1">
    <citation type="submission" date="2023-10" db="EMBL/GenBank/DDBJ databases">
        <title>Genome assembly of Pristionchus species.</title>
        <authorList>
            <person name="Yoshida K."/>
            <person name="Sommer R.J."/>
        </authorList>
    </citation>
    <scope>NUCLEOTIDE SEQUENCE</scope>
    <source>
        <strain evidence="5">RS0144</strain>
    </source>
</reference>
<protein>
    <recommendedName>
        <fullName evidence="4">Bromo domain-containing protein</fullName>
    </recommendedName>
</protein>
<dbReference type="SMART" id="SM00297">
    <property type="entry name" value="BROMO"/>
    <property type="match status" value="1"/>
</dbReference>
<evidence type="ECO:0000256" key="3">
    <source>
        <dbReference type="SAM" id="MobiDB-lite"/>
    </source>
</evidence>
<dbReference type="EMBL" id="BTSX01000002">
    <property type="protein sequence ID" value="GMS84850.1"/>
    <property type="molecule type" value="Genomic_DNA"/>
</dbReference>
<proteinExistence type="predicted"/>
<feature type="compositionally biased region" description="Polar residues" evidence="3">
    <location>
        <begin position="255"/>
        <end position="272"/>
    </location>
</feature>
<feature type="non-terminal residue" evidence="5">
    <location>
        <position position="1"/>
    </location>
</feature>
<feature type="compositionally biased region" description="Acidic residues" evidence="3">
    <location>
        <begin position="285"/>
        <end position="309"/>
    </location>
</feature>
<dbReference type="SUPFAM" id="SSF47370">
    <property type="entry name" value="Bromodomain"/>
    <property type="match status" value="1"/>
</dbReference>
<feature type="region of interest" description="Disordered" evidence="3">
    <location>
        <begin position="655"/>
        <end position="730"/>
    </location>
</feature>
<evidence type="ECO:0000259" key="4">
    <source>
        <dbReference type="PROSITE" id="PS50014"/>
    </source>
</evidence>
<dbReference type="InterPro" id="IPR001487">
    <property type="entry name" value="Bromodomain"/>
</dbReference>
<dbReference type="InterPro" id="IPR036427">
    <property type="entry name" value="Bromodomain-like_sf"/>
</dbReference>
<dbReference type="PANTHER" id="PTHR15398:SF4">
    <property type="entry name" value="BROMODOMAIN-CONTAINING PROTEIN 8 ISOFORM X1"/>
    <property type="match status" value="1"/>
</dbReference>
<accession>A0AAV5SQG4</accession>
<sequence>GWRMAGEWSSSEKLRLLILHKNGVDWAASAEKMNEEYRERQKNFFNEKKCKAEFDRICNEACPKPITPEEPSQSFKKTTVVDSWITHFKEQVRLDSDKMVEYALVDMRKQAALIERIMSKNDRPSSQEMSAMLATLREQNKKSNRDPAQTERIERVESVLRARFNQIFKEQRDSDGNDVSIPPGSLSISPTKVSSVALQQAFRSPSPIKSPMTSPIRPLAEAIEEADAEMVEMGETLEEPKVELDTPVGSPLSKAPSSTGKRNQEKSSTVSPRTAVDRAIGNGGLEEEMEEEDDEEEVVKEEPMEVEESVVEKKDEKPTRKSTRVSTTSVETTPVSSGKERRRRDPSPHSSESSTSKKEKEKEELKEDEGRVRRSSMRGRSSLPTTPLASAATPPTPVQSVAVEGGKGGEEEKEEGTTKTRRSSRVERMEEKREEKEEEEEVTKRITRRSHVEKDGEKKEETKEEVTFVAPSVASRTRHHRGSEQVEEKEKSEEPSATKTRAGNRQSLNTKAVSESKESPIPNEKKGKRGEKKEEEIEEKEKDTRVRKETSVALSEKSLGGVGGKRDAEMLTEVSIRHHLSSSHPISPAKNRRGTERESPSTPVGRKSSRVSSASSNSGKRESLMASVEVQTEKVEMRHDDEVFVLYDSNERPFTAVFDLEKGKTKPRKEIKTETEEEKEKEKPISRRTRGGGEISEDEGGSRSGSFSQSEKGTPSRRKESKRDMMTLHLDVDDDTGRYWRAKGATSVDPIEDTPGPSSTKRSRALMAEISGRRSMNLTDPIKAALIKAIKDLELHRHSSVFKAHVPQKDAPDYYDCVNMPVCLSKLKQDVLDGIINDAVSLKRQFAIMFMNGAMFNSTAHDYWMYAVEMNKESWKPIRDIMPEMMLEDEGPKLTRARRNNEPAFAKDAVPCDRDRSMTLDRFFKCESVDTDGMDPPSDDHRVVYTRNKVDSTRKRKI</sequence>
<evidence type="ECO:0000313" key="5">
    <source>
        <dbReference type="EMBL" id="GMS84850.1"/>
    </source>
</evidence>
<evidence type="ECO:0000256" key="1">
    <source>
        <dbReference type="ARBA" id="ARBA00023117"/>
    </source>
</evidence>
<feature type="region of interest" description="Disordered" evidence="3">
    <location>
        <begin position="743"/>
        <end position="762"/>
    </location>
</feature>
<dbReference type="PANTHER" id="PTHR15398">
    <property type="entry name" value="BROMODOMAIN-CONTAINING PROTEIN 8"/>
    <property type="match status" value="1"/>
</dbReference>
<feature type="region of interest" description="Disordered" evidence="3">
    <location>
        <begin position="232"/>
        <end position="636"/>
    </location>
</feature>
<feature type="compositionally biased region" description="Polar residues" evidence="3">
    <location>
        <begin position="497"/>
        <end position="513"/>
    </location>
</feature>
<feature type="compositionally biased region" description="Basic and acidic residues" evidence="3">
    <location>
        <begin position="482"/>
        <end position="496"/>
    </location>
</feature>
<feature type="compositionally biased region" description="Low complexity" evidence="3">
    <location>
        <begin position="378"/>
        <end position="393"/>
    </location>
</feature>
<comment type="caution">
    <text evidence="5">The sequence shown here is derived from an EMBL/GenBank/DDBJ whole genome shotgun (WGS) entry which is preliminary data.</text>
</comment>
<name>A0AAV5SQG4_9BILA</name>
<feature type="compositionally biased region" description="Basic and acidic residues" evidence="3">
    <location>
        <begin position="355"/>
        <end position="372"/>
    </location>
</feature>
<dbReference type="Proteomes" id="UP001432027">
    <property type="component" value="Unassembled WGS sequence"/>
</dbReference>
<evidence type="ECO:0000256" key="2">
    <source>
        <dbReference type="PROSITE-ProRule" id="PRU00035"/>
    </source>
</evidence>
<dbReference type="AlphaFoldDB" id="A0AAV5SQG4"/>
<feature type="compositionally biased region" description="Basic and acidic residues" evidence="3">
    <location>
        <begin position="531"/>
        <end position="550"/>
    </location>
</feature>
<dbReference type="Pfam" id="PF00439">
    <property type="entry name" value="Bromodomain"/>
    <property type="match status" value="1"/>
</dbReference>
<feature type="compositionally biased region" description="Basic and acidic residues" evidence="3">
    <location>
        <begin position="450"/>
        <end position="466"/>
    </location>
</feature>
<keyword evidence="1 2" id="KW-0103">Bromodomain</keyword>
<organism evidence="5 6">
    <name type="scientific">Pristionchus entomophagus</name>
    <dbReference type="NCBI Taxonomy" id="358040"/>
    <lineage>
        <taxon>Eukaryota</taxon>
        <taxon>Metazoa</taxon>
        <taxon>Ecdysozoa</taxon>
        <taxon>Nematoda</taxon>
        <taxon>Chromadorea</taxon>
        <taxon>Rhabditida</taxon>
        <taxon>Rhabditina</taxon>
        <taxon>Diplogasteromorpha</taxon>
        <taxon>Diplogasteroidea</taxon>
        <taxon>Neodiplogasteridae</taxon>
        <taxon>Pristionchus</taxon>
    </lineage>
</organism>
<dbReference type="GO" id="GO:0035267">
    <property type="term" value="C:NuA4 histone acetyltransferase complex"/>
    <property type="evidence" value="ECO:0007669"/>
    <property type="project" value="TreeGrafter"/>
</dbReference>
<gene>
    <name evidence="5" type="ORF">PENTCL1PPCAC_7025</name>
</gene>
<feature type="compositionally biased region" description="Basic and acidic residues" evidence="3">
    <location>
        <begin position="310"/>
        <end position="319"/>
    </location>
</feature>
<feature type="compositionally biased region" description="Basic and acidic residues" evidence="3">
    <location>
        <begin position="407"/>
        <end position="435"/>
    </location>
</feature>
<evidence type="ECO:0000313" key="6">
    <source>
        <dbReference type="Proteomes" id="UP001432027"/>
    </source>
</evidence>
<feature type="compositionally biased region" description="Basic and acidic residues" evidence="3">
    <location>
        <begin position="659"/>
        <end position="685"/>
    </location>
</feature>
<feature type="compositionally biased region" description="Low complexity" evidence="3">
    <location>
        <begin position="324"/>
        <end position="337"/>
    </location>
</feature>